<dbReference type="GO" id="GO:0007166">
    <property type="term" value="P:cell surface receptor signaling pathway"/>
    <property type="evidence" value="ECO:0007669"/>
    <property type="project" value="TreeGrafter"/>
</dbReference>
<evidence type="ECO:0000256" key="3">
    <source>
        <dbReference type="SAM" id="SignalP"/>
    </source>
</evidence>
<name>A0A8C5PS77_9ANUR</name>
<dbReference type="SMART" id="SM00409">
    <property type="entry name" value="IG"/>
    <property type="match status" value="1"/>
</dbReference>
<reference evidence="5" key="1">
    <citation type="submission" date="2025-08" db="UniProtKB">
        <authorList>
            <consortium name="Ensembl"/>
        </authorList>
    </citation>
    <scope>IDENTIFICATION</scope>
</reference>
<dbReference type="SMART" id="SM00406">
    <property type="entry name" value="IGv"/>
    <property type="match status" value="1"/>
</dbReference>
<dbReference type="InterPro" id="IPR050413">
    <property type="entry name" value="TCR_beta_variable"/>
</dbReference>
<feature type="signal peptide" evidence="3">
    <location>
        <begin position="1"/>
        <end position="20"/>
    </location>
</feature>
<dbReference type="PANTHER" id="PTHR23268">
    <property type="entry name" value="T-CELL RECEPTOR BETA CHAIN"/>
    <property type="match status" value="1"/>
</dbReference>
<feature type="domain" description="Ig-like" evidence="4">
    <location>
        <begin position="15"/>
        <end position="125"/>
    </location>
</feature>
<feature type="chain" id="PRO_5034275034" description="Ig-like domain-containing protein" evidence="3">
    <location>
        <begin position="21"/>
        <end position="125"/>
    </location>
</feature>
<dbReference type="InterPro" id="IPR007110">
    <property type="entry name" value="Ig-like_dom"/>
</dbReference>
<keyword evidence="1 3" id="KW-0732">Signal</keyword>
<proteinExistence type="predicted"/>
<dbReference type="PROSITE" id="PS50835">
    <property type="entry name" value="IG_LIKE"/>
    <property type="match status" value="1"/>
</dbReference>
<dbReference type="Pfam" id="PF07686">
    <property type="entry name" value="V-set"/>
    <property type="match status" value="1"/>
</dbReference>
<keyword evidence="2" id="KW-0391">Immunity</keyword>
<dbReference type="GeneTree" id="ENSGT01070000254626"/>
<dbReference type="Proteomes" id="UP000694569">
    <property type="component" value="Unplaced"/>
</dbReference>
<protein>
    <recommendedName>
        <fullName evidence="4">Ig-like domain-containing protein</fullName>
    </recommendedName>
</protein>
<dbReference type="GO" id="GO:0005886">
    <property type="term" value="C:plasma membrane"/>
    <property type="evidence" value="ECO:0007669"/>
    <property type="project" value="TreeGrafter"/>
</dbReference>
<dbReference type="GO" id="GO:0002376">
    <property type="term" value="P:immune system process"/>
    <property type="evidence" value="ECO:0007669"/>
    <property type="project" value="UniProtKB-KW"/>
</dbReference>
<dbReference type="PANTHER" id="PTHR23268:SF124">
    <property type="entry name" value="IG-LIKE DOMAIN-CONTAINING PROTEIN"/>
    <property type="match status" value="1"/>
</dbReference>
<evidence type="ECO:0000313" key="6">
    <source>
        <dbReference type="Proteomes" id="UP000694569"/>
    </source>
</evidence>
<dbReference type="SUPFAM" id="SSF48726">
    <property type="entry name" value="Immunoglobulin"/>
    <property type="match status" value="1"/>
</dbReference>
<dbReference type="Gene3D" id="2.60.40.10">
    <property type="entry name" value="Immunoglobulins"/>
    <property type="match status" value="1"/>
</dbReference>
<dbReference type="AlphaFoldDB" id="A0A8C5PS77"/>
<organism evidence="5 6">
    <name type="scientific">Leptobrachium leishanense</name>
    <name type="common">Leishan spiny toad</name>
    <dbReference type="NCBI Taxonomy" id="445787"/>
    <lineage>
        <taxon>Eukaryota</taxon>
        <taxon>Metazoa</taxon>
        <taxon>Chordata</taxon>
        <taxon>Craniata</taxon>
        <taxon>Vertebrata</taxon>
        <taxon>Euteleostomi</taxon>
        <taxon>Amphibia</taxon>
        <taxon>Batrachia</taxon>
        <taxon>Anura</taxon>
        <taxon>Pelobatoidea</taxon>
        <taxon>Megophryidae</taxon>
        <taxon>Leptobrachium</taxon>
    </lineage>
</organism>
<dbReference type="InterPro" id="IPR003599">
    <property type="entry name" value="Ig_sub"/>
</dbReference>
<reference evidence="5" key="2">
    <citation type="submission" date="2025-09" db="UniProtKB">
        <authorList>
            <consortium name="Ensembl"/>
        </authorList>
    </citation>
    <scope>IDENTIFICATION</scope>
</reference>
<dbReference type="Ensembl" id="ENSLLET00000027961.1">
    <property type="protein sequence ID" value="ENSLLEP00000026912.1"/>
    <property type="gene ID" value="ENSLLEG00000017096.1"/>
</dbReference>
<evidence type="ECO:0000256" key="1">
    <source>
        <dbReference type="ARBA" id="ARBA00022729"/>
    </source>
</evidence>
<evidence type="ECO:0000256" key="2">
    <source>
        <dbReference type="ARBA" id="ARBA00022859"/>
    </source>
</evidence>
<dbReference type="OrthoDB" id="8947657at2759"/>
<dbReference type="InterPro" id="IPR013106">
    <property type="entry name" value="Ig_V-set"/>
</dbReference>
<sequence>MRILFLLHAALIYLPCLCVGVNVDQSPKLSVVEAGKPVELQCNSDDSTYYVMLWYQQKPGQGLKLMRYSTAEKDEKEPMEEGFTSWKWNRPTLLESSLKLDKPQLEDSAVYFCAVSTQSQIPGQR</sequence>
<dbReference type="InterPro" id="IPR036179">
    <property type="entry name" value="Ig-like_dom_sf"/>
</dbReference>
<evidence type="ECO:0000259" key="4">
    <source>
        <dbReference type="PROSITE" id="PS50835"/>
    </source>
</evidence>
<keyword evidence="6" id="KW-1185">Reference proteome</keyword>
<evidence type="ECO:0000313" key="5">
    <source>
        <dbReference type="Ensembl" id="ENSLLEP00000026912.1"/>
    </source>
</evidence>
<dbReference type="InterPro" id="IPR013783">
    <property type="entry name" value="Ig-like_fold"/>
</dbReference>
<accession>A0A8C5PS77</accession>